<dbReference type="Proteomes" id="UP000199541">
    <property type="component" value="Unassembled WGS sequence"/>
</dbReference>
<dbReference type="SUPFAM" id="SSF52540">
    <property type="entry name" value="P-loop containing nucleoside triphosphate hydrolases"/>
    <property type="match status" value="1"/>
</dbReference>
<dbReference type="AlphaFoldDB" id="A0AAN4URQ0"/>
<evidence type="ECO:0000256" key="6">
    <source>
        <dbReference type="ARBA" id="ARBA00022741"/>
    </source>
</evidence>
<comment type="subcellular location">
    <subcellularLocation>
        <location evidence="11">Cytoplasm</location>
    </subcellularLocation>
</comment>
<comment type="caution">
    <text evidence="12">The sequence shown here is derived from an EMBL/GenBank/DDBJ whole genome shotgun (WGS) entry which is preliminary data.</text>
</comment>
<sequence length="182" mass="19932">MAWRLNKTIVMVGMMGAGKTAVGTQLARDLGVGFLDSDEEIVRAANLSVAEIFERYGEPFFREKEARVLARLLDGPAGVLSTGGGAFLHAGNRALIHERGVSVWLKADLPLLWARVRHKTTRPLLRTPDPKATLSSMYEARVPVYALADLAVEAQPDYSIDEMAGRVAEALVAHRPDVLERI</sequence>
<comment type="function">
    <text evidence="11">Catalyzes the specific phosphorylation of the 3-hydroxyl group of shikimic acid using ATP as a cosubstrate.</text>
</comment>
<keyword evidence="5 11" id="KW-0808">Transferase</keyword>
<evidence type="ECO:0000313" key="12">
    <source>
        <dbReference type="EMBL" id="GHE01396.1"/>
    </source>
</evidence>
<keyword evidence="6 11" id="KW-0547">Nucleotide-binding</keyword>
<comment type="pathway">
    <text evidence="1 11">Metabolic intermediate biosynthesis; chorismate biosynthesis; chorismate from D-erythrose 4-phosphate and phosphoenolpyruvate: step 5/7.</text>
</comment>
<evidence type="ECO:0000256" key="8">
    <source>
        <dbReference type="ARBA" id="ARBA00022840"/>
    </source>
</evidence>
<dbReference type="InterPro" id="IPR027417">
    <property type="entry name" value="P-loop_NTPase"/>
</dbReference>
<protein>
    <recommendedName>
        <fullName evidence="3 11">Shikimate kinase</fullName>
        <shortName evidence="11">SK</shortName>
        <ecNumber evidence="3 11">2.7.1.71</ecNumber>
    </recommendedName>
</protein>
<dbReference type="PROSITE" id="PS01128">
    <property type="entry name" value="SHIKIMATE_KINASE"/>
    <property type="match status" value="1"/>
</dbReference>
<dbReference type="GO" id="GO:0009423">
    <property type="term" value="P:chorismate biosynthetic process"/>
    <property type="evidence" value="ECO:0007669"/>
    <property type="project" value="UniProtKB-UniRule"/>
</dbReference>
<evidence type="ECO:0000256" key="11">
    <source>
        <dbReference type="HAMAP-Rule" id="MF_00109"/>
    </source>
</evidence>
<feature type="binding site" evidence="11">
    <location>
        <position position="122"/>
    </location>
    <ligand>
        <name>ATP</name>
        <dbReference type="ChEBI" id="CHEBI:30616"/>
    </ligand>
</feature>
<comment type="similarity">
    <text evidence="2 11">Belongs to the shikimate kinase family.</text>
</comment>
<feature type="binding site" evidence="11">
    <location>
        <position position="62"/>
    </location>
    <ligand>
        <name>substrate</name>
    </ligand>
</feature>
<dbReference type="Pfam" id="PF01202">
    <property type="entry name" value="SKI"/>
    <property type="match status" value="1"/>
</dbReference>
<dbReference type="PANTHER" id="PTHR21087:SF16">
    <property type="entry name" value="SHIKIMATE KINASE 1, CHLOROPLASTIC"/>
    <property type="match status" value="1"/>
</dbReference>
<evidence type="ECO:0000313" key="14">
    <source>
        <dbReference type="Proteomes" id="UP000199541"/>
    </source>
</evidence>
<comment type="catalytic activity">
    <reaction evidence="10 11">
        <text>shikimate + ATP = 3-phosphoshikimate + ADP + H(+)</text>
        <dbReference type="Rhea" id="RHEA:13121"/>
        <dbReference type="ChEBI" id="CHEBI:15378"/>
        <dbReference type="ChEBI" id="CHEBI:30616"/>
        <dbReference type="ChEBI" id="CHEBI:36208"/>
        <dbReference type="ChEBI" id="CHEBI:145989"/>
        <dbReference type="ChEBI" id="CHEBI:456216"/>
        <dbReference type="EC" id="2.7.1.71"/>
    </reaction>
</comment>
<reference evidence="12" key="3">
    <citation type="submission" date="2023-06" db="EMBL/GenBank/DDBJ databases">
        <authorList>
            <person name="Sun Q."/>
            <person name="Zhou Y."/>
        </authorList>
    </citation>
    <scope>NUCLEOTIDE SEQUENCE</scope>
    <source>
        <strain evidence="12">CGMCC 1.10859</strain>
    </source>
</reference>
<dbReference type="Proteomes" id="UP000634647">
    <property type="component" value="Unassembled WGS sequence"/>
</dbReference>
<keyword evidence="9 11" id="KW-0057">Aromatic amino acid biosynthesis</keyword>
<dbReference type="PANTHER" id="PTHR21087">
    <property type="entry name" value="SHIKIMATE KINASE"/>
    <property type="match status" value="1"/>
</dbReference>
<feature type="binding site" evidence="11">
    <location>
        <position position="20"/>
    </location>
    <ligand>
        <name>Mg(2+)</name>
        <dbReference type="ChEBI" id="CHEBI:18420"/>
    </ligand>
</feature>
<dbReference type="EMBL" id="BNAB01000006">
    <property type="protein sequence ID" value="GHE01396.1"/>
    <property type="molecule type" value="Genomic_DNA"/>
</dbReference>
<feature type="binding site" evidence="11">
    <location>
        <position position="141"/>
    </location>
    <ligand>
        <name>substrate</name>
    </ligand>
</feature>
<gene>
    <name evidence="11 12" type="primary">aroK</name>
    <name evidence="12" type="ORF">GCM10008024_16700</name>
    <name evidence="13" type="ORF">SAMN05444006_107133</name>
</gene>
<name>A0AAN4URQ0_9RHOB</name>
<dbReference type="Gene3D" id="3.40.50.300">
    <property type="entry name" value="P-loop containing nucleotide triphosphate hydrolases"/>
    <property type="match status" value="1"/>
</dbReference>
<evidence type="ECO:0000256" key="2">
    <source>
        <dbReference type="ARBA" id="ARBA00006997"/>
    </source>
</evidence>
<dbReference type="HAMAP" id="MF_00109">
    <property type="entry name" value="Shikimate_kinase"/>
    <property type="match status" value="1"/>
</dbReference>
<dbReference type="EMBL" id="FNOB01000007">
    <property type="protein sequence ID" value="SDW86064.1"/>
    <property type="molecule type" value="Genomic_DNA"/>
</dbReference>
<dbReference type="CDD" id="cd00464">
    <property type="entry name" value="SK"/>
    <property type="match status" value="1"/>
</dbReference>
<dbReference type="InterPro" id="IPR000623">
    <property type="entry name" value="Shikimate_kinase/TSH1"/>
</dbReference>
<dbReference type="GO" id="GO:0009073">
    <property type="term" value="P:aromatic amino acid family biosynthetic process"/>
    <property type="evidence" value="ECO:0007669"/>
    <property type="project" value="UniProtKB-KW"/>
</dbReference>
<evidence type="ECO:0000256" key="4">
    <source>
        <dbReference type="ARBA" id="ARBA00022605"/>
    </source>
</evidence>
<accession>A0AAN4URQ0</accession>
<keyword evidence="4 11" id="KW-0028">Amino-acid biosynthesis</keyword>
<keyword evidence="14" id="KW-1185">Reference proteome</keyword>
<dbReference type="EC" id="2.7.1.71" evidence="3 11"/>
<organism evidence="12 15">
    <name type="scientific">Allgaiera indica</name>
    <dbReference type="NCBI Taxonomy" id="765699"/>
    <lineage>
        <taxon>Bacteria</taxon>
        <taxon>Pseudomonadati</taxon>
        <taxon>Pseudomonadota</taxon>
        <taxon>Alphaproteobacteria</taxon>
        <taxon>Rhodobacterales</taxon>
        <taxon>Paracoccaceae</taxon>
        <taxon>Allgaiera</taxon>
    </lineage>
</organism>
<keyword evidence="11" id="KW-0479">Metal-binding</keyword>
<dbReference type="GO" id="GO:0005524">
    <property type="term" value="F:ATP binding"/>
    <property type="evidence" value="ECO:0007669"/>
    <property type="project" value="UniProtKB-UniRule"/>
</dbReference>
<comment type="subunit">
    <text evidence="11">Monomer.</text>
</comment>
<dbReference type="InterPro" id="IPR031322">
    <property type="entry name" value="Shikimate/glucono_kinase"/>
</dbReference>
<evidence type="ECO:0000256" key="9">
    <source>
        <dbReference type="ARBA" id="ARBA00023141"/>
    </source>
</evidence>
<comment type="caution">
    <text evidence="11">Lacks conserved residue(s) required for the propagation of feature annotation.</text>
</comment>
<feature type="binding site" evidence="11">
    <location>
        <position position="38"/>
    </location>
    <ligand>
        <name>substrate</name>
    </ligand>
</feature>
<keyword evidence="11" id="KW-0460">Magnesium</keyword>
<dbReference type="InterPro" id="IPR023000">
    <property type="entry name" value="Shikimate_kinase_CS"/>
</dbReference>
<proteinExistence type="inferred from homology"/>
<dbReference type="GO" id="GO:0000287">
    <property type="term" value="F:magnesium ion binding"/>
    <property type="evidence" value="ECO:0007669"/>
    <property type="project" value="UniProtKB-UniRule"/>
</dbReference>
<dbReference type="GO" id="GO:0008652">
    <property type="term" value="P:amino acid biosynthetic process"/>
    <property type="evidence" value="ECO:0007669"/>
    <property type="project" value="UniProtKB-KW"/>
</dbReference>
<evidence type="ECO:0000313" key="13">
    <source>
        <dbReference type="EMBL" id="SDW86064.1"/>
    </source>
</evidence>
<evidence type="ECO:0000256" key="1">
    <source>
        <dbReference type="ARBA" id="ARBA00004842"/>
    </source>
</evidence>
<keyword evidence="7 11" id="KW-0418">Kinase</keyword>
<reference evidence="12" key="1">
    <citation type="journal article" date="2014" name="Int. J. Syst. Evol. Microbiol.">
        <title>Complete genome sequence of Corynebacterium casei LMG S-19264T (=DSM 44701T), isolated from a smear-ripened cheese.</title>
        <authorList>
            <consortium name="US DOE Joint Genome Institute (JGI-PGF)"/>
            <person name="Walter F."/>
            <person name="Albersmeier A."/>
            <person name="Kalinowski J."/>
            <person name="Ruckert C."/>
        </authorList>
    </citation>
    <scope>NUCLEOTIDE SEQUENCE</scope>
    <source>
        <strain evidence="12">CGMCC 1.10859</strain>
    </source>
</reference>
<keyword evidence="8 11" id="KW-0067">ATP-binding</keyword>
<feature type="binding site" evidence="11">
    <location>
        <begin position="16"/>
        <end position="21"/>
    </location>
    <ligand>
        <name>ATP</name>
        <dbReference type="ChEBI" id="CHEBI:30616"/>
    </ligand>
</feature>
<dbReference type="PRINTS" id="PR01100">
    <property type="entry name" value="SHIKIMTKNASE"/>
</dbReference>
<evidence type="ECO:0000256" key="7">
    <source>
        <dbReference type="ARBA" id="ARBA00022777"/>
    </source>
</evidence>
<feature type="binding site" evidence="11">
    <location>
        <position position="84"/>
    </location>
    <ligand>
        <name>substrate</name>
    </ligand>
</feature>
<evidence type="ECO:0000313" key="15">
    <source>
        <dbReference type="Proteomes" id="UP000634647"/>
    </source>
</evidence>
<reference evidence="13 14" key="2">
    <citation type="submission" date="2016-10" db="EMBL/GenBank/DDBJ databases">
        <authorList>
            <person name="Varghese N."/>
            <person name="Submissions S."/>
        </authorList>
    </citation>
    <scope>NUCLEOTIDE SEQUENCE [LARGE SCALE GENOMIC DNA]</scope>
    <source>
        <strain evidence="13 14">DSM 24802</strain>
    </source>
</reference>
<dbReference type="GO" id="GO:0005829">
    <property type="term" value="C:cytosol"/>
    <property type="evidence" value="ECO:0007669"/>
    <property type="project" value="TreeGrafter"/>
</dbReference>
<comment type="cofactor">
    <cofactor evidence="11">
        <name>Mg(2+)</name>
        <dbReference type="ChEBI" id="CHEBI:18420"/>
    </cofactor>
    <text evidence="11">Binds 1 Mg(2+) ion per subunit.</text>
</comment>
<keyword evidence="11" id="KW-0963">Cytoplasm</keyword>
<dbReference type="GO" id="GO:0004765">
    <property type="term" value="F:shikimate kinase activity"/>
    <property type="evidence" value="ECO:0007669"/>
    <property type="project" value="UniProtKB-UniRule"/>
</dbReference>
<evidence type="ECO:0000256" key="10">
    <source>
        <dbReference type="ARBA" id="ARBA00048567"/>
    </source>
</evidence>
<evidence type="ECO:0000256" key="5">
    <source>
        <dbReference type="ARBA" id="ARBA00022679"/>
    </source>
</evidence>
<dbReference type="NCBIfam" id="NF010552">
    <property type="entry name" value="PRK13946.1"/>
    <property type="match status" value="1"/>
</dbReference>
<evidence type="ECO:0000256" key="3">
    <source>
        <dbReference type="ARBA" id="ARBA00012154"/>
    </source>
</evidence>